<comment type="caution">
    <text evidence="1">The sequence shown here is derived from an EMBL/GenBank/DDBJ whole genome shotgun (WGS) entry which is preliminary data.</text>
</comment>
<dbReference type="SUPFAM" id="SSF53448">
    <property type="entry name" value="Nucleotide-diphospho-sugar transferases"/>
    <property type="match status" value="1"/>
</dbReference>
<accession>A0A1S9PCR8</accession>
<dbReference type="STRING" id="1792845.BC343_08855"/>
<dbReference type="InterPro" id="IPR029044">
    <property type="entry name" value="Nucleotide-diphossugar_trans"/>
</dbReference>
<evidence type="ECO:0000313" key="1">
    <source>
        <dbReference type="EMBL" id="OOQ58755.1"/>
    </source>
</evidence>
<name>A0A1S9PCR8_9SPHI</name>
<sequence length="309" mass="35842">MRLGKLVYQLFFKPTANIRYNISHFGLKGYLKMQMGERAMKRHAATLTPITLTSDILLEVSYLTGEKYWHQTIFCAYSLAKQLHGRVAINVFSDGTLSQQHINLLKRALVNINIVSPEYIKQQLEELLPPSKFPALRALRDNNPMVRKLVDVRLNNRYLVQLDSDMLFFAPPKELVDSYNTKTYYYMQDTIPSFYAMPGERIREGLGIALQEKINAGILAFNSAEIDWHFLERACQFLIDNTEAIHAPSFEQTLNAIIICQLNGQALNLNYRIFYANVDDYTIATDVVRHYIFKAKLEYLQWEWKKVLA</sequence>
<protein>
    <recommendedName>
        <fullName evidence="3">Nucleotide-diphospho-sugar transferase domain-containing protein</fullName>
    </recommendedName>
</protein>
<evidence type="ECO:0000313" key="2">
    <source>
        <dbReference type="Proteomes" id="UP000189739"/>
    </source>
</evidence>
<keyword evidence="2" id="KW-1185">Reference proteome</keyword>
<evidence type="ECO:0008006" key="3">
    <source>
        <dbReference type="Google" id="ProtNLM"/>
    </source>
</evidence>
<dbReference type="RefSeq" id="WP_078349462.1">
    <property type="nucleotide sequence ID" value="NZ_MBTF01000023.1"/>
</dbReference>
<dbReference type="Gene3D" id="3.90.550.10">
    <property type="entry name" value="Spore Coat Polysaccharide Biosynthesis Protein SpsA, Chain A"/>
    <property type="match status" value="1"/>
</dbReference>
<organism evidence="1 2">
    <name type="scientific">Mucilaginibacter pedocola</name>
    <dbReference type="NCBI Taxonomy" id="1792845"/>
    <lineage>
        <taxon>Bacteria</taxon>
        <taxon>Pseudomonadati</taxon>
        <taxon>Bacteroidota</taxon>
        <taxon>Sphingobacteriia</taxon>
        <taxon>Sphingobacteriales</taxon>
        <taxon>Sphingobacteriaceae</taxon>
        <taxon>Mucilaginibacter</taxon>
    </lineage>
</organism>
<proteinExistence type="predicted"/>
<reference evidence="1 2" key="1">
    <citation type="submission" date="2016-07" db="EMBL/GenBank/DDBJ databases">
        <title>Genomic analysis of zinc-resistant bacterium Mucilaginibacter pedocola TBZ30.</title>
        <authorList>
            <person name="Huang J."/>
            <person name="Tang J."/>
        </authorList>
    </citation>
    <scope>NUCLEOTIDE SEQUENCE [LARGE SCALE GENOMIC DNA]</scope>
    <source>
        <strain evidence="1 2">TBZ30</strain>
    </source>
</reference>
<dbReference type="AlphaFoldDB" id="A0A1S9PCR8"/>
<dbReference type="Proteomes" id="UP000189739">
    <property type="component" value="Unassembled WGS sequence"/>
</dbReference>
<gene>
    <name evidence="1" type="ORF">BC343_08855</name>
</gene>
<dbReference type="EMBL" id="MBTF01000023">
    <property type="protein sequence ID" value="OOQ58755.1"/>
    <property type="molecule type" value="Genomic_DNA"/>
</dbReference>
<dbReference type="OrthoDB" id="786433at2"/>